<evidence type="ECO:0000313" key="3">
    <source>
        <dbReference type="EMBL" id="MBE9191137.1"/>
    </source>
</evidence>
<dbReference type="RefSeq" id="WP_193932298.1">
    <property type="nucleotide sequence ID" value="NZ_CAWPMZ010000053.1"/>
</dbReference>
<dbReference type="Proteomes" id="UP000651156">
    <property type="component" value="Unassembled WGS sequence"/>
</dbReference>
<reference evidence="3 4" key="1">
    <citation type="submission" date="2020-10" db="EMBL/GenBank/DDBJ databases">
        <authorList>
            <person name="Castelo-Branco R."/>
            <person name="Eusebio N."/>
            <person name="Adriana R."/>
            <person name="Vieira A."/>
            <person name="Brugerolle De Fraissinette N."/>
            <person name="Rezende De Castro R."/>
            <person name="Schneider M.P."/>
            <person name="Vasconcelos V."/>
            <person name="Leao P.N."/>
        </authorList>
    </citation>
    <scope>NUCLEOTIDE SEQUENCE [LARGE SCALE GENOMIC DNA]</scope>
    <source>
        <strain evidence="3 4">LEGE 06123</strain>
    </source>
</reference>
<protein>
    <submittedName>
        <fullName evidence="3">NACHT domain-containing protein</fullName>
    </submittedName>
</protein>
<accession>A0ABR9US75</accession>
<evidence type="ECO:0000259" key="2">
    <source>
        <dbReference type="Pfam" id="PF26355"/>
    </source>
</evidence>
<feature type="domain" description="NACHT" evidence="1">
    <location>
        <begin position="144"/>
        <end position="273"/>
    </location>
</feature>
<evidence type="ECO:0000313" key="4">
    <source>
        <dbReference type="Proteomes" id="UP000651156"/>
    </source>
</evidence>
<evidence type="ECO:0000259" key="1">
    <source>
        <dbReference type="Pfam" id="PF05729"/>
    </source>
</evidence>
<comment type="caution">
    <text evidence="3">The sequence shown here is derived from an EMBL/GenBank/DDBJ whole genome shotgun (WGS) entry which is preliminary data.</text>
</comment>
<dbReference type="Gene3D" id="3.40.50.300">
    <property type="entry name" value="P-loop containing nucleotide triphosphate hydrolases"/>
    <property type="match status" value="1"/>
</dbReference>
<dbReference type="InterPro" id="IPR058651">
    <property type="entry name" value="HTH_VMAP-M9"/>
</dbReference>
<organism evidence="3 4">
    <name type="scientific">Gloeocapsopsis crepidinum LEGE 06123</name>
    <dbReference type="NCBI Taxonomy" id="588587"/>
    <lineage>
        <taxon>Bacteria</taxon>
        <taxon>Bacillati</taxon>
        <taxon>Cyanobacteriota</taxon>
        <taxon>Cyanophyceae</taxon>
        <taxon>Oscillatoriophycideae</taxon>
        <taxon>Chroococcales</taxon>
        <taxon>Chroococcaceae</taxon>
        <taxon>Gloeocapsopsis</taxon>
    </lineage>
</organism>
<feature type="domain" description="vWA-MoxR associated protein N-terminal HTH" evidence="2">
    <location>
        <begin position="1"/>
        <end position="80"/>
    </location>
</feature>
<dbReference type="InterPro" id="IPR007111">
    <property type="entry name" value="NACHT_NTPase"/>
</dbReference>
<dbReference type="PANTHER" id="PTHR47691:SF3">
    <property type="entry name" value="HTH-TYPE TRANSCRIPTIONAL REGULATOR RV0890C-RELATED"/>
    <property type="match status" value="1"/>
</dbReference>
<dbReference type="Pfam" id="PF26355">
    <property type="entry name" value="HTH_VMAP-M9"/>
    <property type="match status" value="1"/>
</dbReference>
<dbReference type="EMBL" id="JADEWN010000027">
    <property type="protein sequence ID" value="MBE9191137.1"/>
    <property type="molecule type" value="Genomic_DNA"/>
</dbReference>
<dbReference type="Pfam" id="PF05729">
    <property type="entry name" value="NACHT"/>
    <property type="match status" value="1"/>
</dbReference>
<dbReference type="SUPFAM" id="SSF52540">
    <property type="entry name" value="P-loop containing nucleoside triphosphate hydrolases"/>
    <property type="match status" value="1"/>
</dbReference>
<proteinExistence type="predicted"/>
<gene>
    <name evidence="3" type="ORF">IQ230_12385</name>
</gene>
<keyword evidence="4" id="KW-1185">Reference proteome</keyword>
<dbReference type="PANTHER" id="PTHR47691">
    <property type="entry name" value="REGULATOR-RELATED"/>
    <property type="match status" value="1"/>
</dbReference>
<name>A0ABR9US75_9CHRO</name>
<dbReference type="InterPro" id="IPR027417">
    <property type="entry name" value="P-loop_NTPase"/>
</dbReference>
<sequence>MDAEEALRLLDKLLPQQRLVDVQELVLRLTWQGLTYAEIAEQTNYEADYIKFVGFQLWQMLSKALGEKVTKSNFKSVLRRKVTEFKRNDFIGEQAKLATSTINHPHAIASSQCDWKEAIDVSVFYGRALELAKLQQWVTKDYCRLIAFVGVGGIGKTALSVKLAQRLQDQFEFVIWRSLRNAPPLSELLTTLIDFISQQHEVLPAVGSISQLIEYLQAFRCLLILDNFEAILSSNQCTSRYRPGYEEYGELLLQVGKVPHQSCLLITSREKPIEVAALEDKCLPVRTLQVSGVRIATGQEILVTKGLPSSVDETEQLIECYRGNPLALKIAATAILDLFDGKVAEFLQQRTIVFNEIHNLLAHQIQRLSPLEEQVMYWLALNREPVLAAHLQADGVLAISRSHVIETLESLSWRSLIEKSPAGFIQHPIVMKFTIEQFIEQVCVEISTGKTYLLNRYPLLKATAQDYVRESQVRMILEPMLSHLHSHFQSTAKIEQQLQKILATMQTDCAESPGYGSVNIMNLLR</sequence>
<dbReference type="PRINTS" id="PR00364">
    <property type="entry name" value="DISEASERSIST"/>
</dbReference>